<dbReference type="InterPro" id="IPR013744">
    <property type="entry name" value="SidJ"/>
</dbReference>
<protein>
    <submittedName>
        <fullName evidence="1">DEKNAAC105352</fullName>
    </submittedName>
</protein>
<dbReference type="EMBL" id="CAACVR010000075">
    <property type="protein sequence ID" value="VEU24239.1"/>
    <property type="molecule type" value="Genomic_DNA"/>
</dbReference>
<reference evidence="1 2" key="1">
    <citation type="submission" date="2018-12" db="EMBL/GenBank/DDBJ databases">
        <authorList>
            <person name="Tiukova I."/>
            <person name="Dainat J."/>
        </authorList>
    </citation>
    <scope>NUCLEOTIDE SEQUENCE [LARGE SCALE GENOMIC DNA]</scope>
</reference>
<organism evidence="1 2">
    <name type="scientific">Brettanomyces naardenensis</name>
    <name type="common">Yeast</name>
    <dbReference type="NCBI Taxonomy" id="13370"/>
    <lineage>
        <taxon>Eukaryota</taxon>
        <taxon>Fungi</taxon>
        <taxon>Dikarya</taxon>
        <taxon>Ascomycota</taxon>
        <taxon>Saccharomycotina</taxon>
        <taxon>Pichiomycetes</taxon>
        <taxon>Pichiales</taxon>
        <taxon>Pichiaceae</taxon>
        <taxon>Brettanomyces</taxon>
    </lineage>
</organism>
<dbReference type="PANTHER" id="PTHR31591">
    <property type="entry name" value="UPF0613 PROTEIN PB24D3.06C"/>
    <property type="match status" value="1"/>
</dbReference>
<dbReference type="InParanoid" id="A0A448YTJ8"/>
<name>A0A448YTJ8_BRENA</name>
<dbReference type="PANTHER" id="PTHR31591:SF1">
    <property type="entry name" value="UPF0613 PROTEIN PB24D3.06C"/>
    <property type="match status" value="1"/>
</dbReference>
<dbReference type="Pfam" id="PF08538">
    <property type="entry name" value="DUF1749"/>
    <property type="match status" value="1"/>
</dbReference>
<dbReference type="Proteomes" id="UP000290900">
    <property type="component" value="Unassembled WGS sequence"/>
</dbReference>
<dbReference type="OrthoDB" id="10034502at2759"/>
<gene>
    <name evidence="1" type="ORF">BRENAR_LOCUS4967</name>
</gene>
<evidence type="ECO:0000313" key="2">
    <source>
        <dbReference type="Proteomes" id="UP000290900"/>
    </source>
</evidence>
<dbReference type="InterPro" id="IPR029058">
    <property type="entry name" value="AB_hydrolase_fold"/>
</dbReference>
<dbReference type="Gene3D" id="3.40.50.1820">
    <property type="entry name" value="alpha/beta hydrolase"/>
    <property type="match status" value="1"/>
</dbReference>
<sequence length="297" mass="33243">MTTSGTFYQYSPNHNLFAFEFGTLHSKKVLIFVGGLGDGFLTVPYLSLLAQRLAQIGWSLIQIQTTSSYIGWGTGSLWRDSSEIAELATYLKSKDTDGGAREVVGIMGHSTGCQNTIHYFTRQSRDSDYCELDFGIIQAPVSDRYAAKIFIPEYLREESIELAKKLIDEGNELQLMPYKYTQHFFGAPINAYRWYSLMSIRGDDDFFSPDLTADDLATTFGKFDKPLLVLYSGDDEFVPEDVDKEEVMRRFSAAAKNSWSEYSKIVKGGSHNLKDEEPAADAVDVVVKFLGQIAKGA</sequence>
<evidence type="ECO:0000313" key="1">
    <source>
        <dbReference type="EMBL" id="VEU24239.1"/>
    </source>
</evidence>
<dbReference type="SUPFAM" id="SSF53474">
    <property type="entry name" value="alpha/beta-Hydrolases"/>
    <property type="match status" value="1"/>
</dbReference>
<dbReference type="AlphaFoldDB" id="A0A448YTJ8"/>
<accession>A0A448YTJ8</accession>
<proteinExistence type="predicted"/>
<keyword evidence="2" id="KW-1185">Reference proteome</keyword>